<proteinExistence type="predicted"/>
<evidence type="ECO:0000313" key="1">
    <source>
        <dbReference type="EMBL" id="SVC92214.1"/>
    </source>
</evidence>
<dbReference type="AlphaFoldDB" id="A0A382R393"/>
<sequence length="55" mass="6202">MTTLEHIIHKYDLPSDQVIIDIPQAGRNDLASLLHELDFRSGVEIGVQRGIFSEI</sequence>
<gene>
    <name evidence="1" type="ORF">METZ01_LOCUS345068</name>
</gene>
<accession>A0A382R393</accession>
<organism evidence="1">
    <name type="scientific">marine metagenome</name>
    <dbReference type="NCBI Taxonomy" id="408172"/>
    <lineage>
        <taxon>unclassified sequences</taxon>
        <taxon>metagenomes</taxon>
        <taxon>ecological metagenomes</taxon>
    </lineage>
</organism>
<dbReference type="EMBL" id="UINC01118823">
    <property type="protein sequence ID" value="SVC92214.1"/>
    <property type="molecule type" value="Genomic_DNA"/>
</dbReference>
<protein>
    <submittedName>
        <fullName evidence="1">Uncharacterized protein</fullName>
    </submittedName>
</protein>
<reference evidence="1" key="1">
    <citation type="submission" date="2018-05" db="EMBL/GenBank/DDBJ databases">
        <authorList>
            <person name="Lanie J.A."/>
            <person name="Ng W.-L."/>
            <person name="Kazmierczak K.M."/>
            <person name="Andrzejewski T.M."/>
            <person name="Davidsen T.M."/>
            <person name="Wayne K.J."/>
            <person name="Tettelin H."/>
            <person name="Glass J.I."/>
            <person name="Rusch D."/>
            <person name="Podicherti R."/>
            <person name="Tsui H.-C.T."/>
            <person name="Winkler M.E."/>
        </authorList>
    </citation>
    <scope>NUCLEOTIDE SEQUENCE</scope>
</reference>
<name>A0A382R393_9ZZZZ</name>
<feature type="non-terminal residue" evidence="1">
    <location>
        <position position="55"/>
    </location>
</feature>